<reference evidence="5" key="1">
    <citation type="submission" date="2024-02" db="UniProtKB">
        <authorList>
            <consortium name="WormBaseParasite"/>
        </authorList>
    </citation>
    <scope>IDENTIFICATION</scope>
</reference>
<feature type="signal peptide" evidence="2">
    <location>
        <begin position="1"/>
        <end position="20"/>
    </location>
</feature>
<feature type="domain" description="CX" evidence="3">
    <location>
        <begin position="187"/>
        <end position="247"/>
    </location>
</feature>
<dbReference type="InterPro" id="IPR002619">
    <property type="entry name" value="CX"/>
</dbReference>
<dbReference type="AlphaFoldDB" id="A0AAF3FHP3"/>
<name>A0AAF3FHP3_9BILA</name>
<keyword evidence="4" id="KW-1185">Reference proteome</keyword>
<feature type="compositionally biased region" description="Low complexity" evidence="1">
    <location>
        <begin position="57"/>
        <end position="73"/>
    </location>
</feature>
<dbReference type="PANTHER" id="PTHR47520">
    <property type="entry name" value="CX DOMAIN-CONTAINING PROTEIN-RELATED"/>
    <property type="match status" value="1"/>
</dbReference>
<feature type="compositionally biased region" description="Basic and acidic residues" evidence="1">
    <location>
        <begin position="115"/>
        <end position="126"/>
    </location>
</feature>
<feature type="compositionally biased region" description="Gly residues" evidence="1">
    <location>
        <begin position="30"/>
        <end position="41"/>
    </location>
</feature>
<dbReference type="PANTHER" id="PTHR47520:SF11">
    <property type="entry name" value="CX DOMAIN-CONTAINING PROTEIN"/>
    <property type="match status" value="1"/>
</dbReference>
<accession>A0AAF3FHP3</accession>
<evidence type="ECO:0000259" key="3">
    <source>
        <dbReference type="Pfam" id="PF01705"/>
    </source>
</evidence>
<dbReference type="Proteomes" id="UP000887575">
    <property type="component" value="Unassembled WGS sequence"/>
</dbReference>
<feature type="region of interest" description="Disordered" evidence="1">
    <location>
        <begin position="30"/>
        <end position="140"/>
    </location>
</feature>
<keyword evidence="2" id="KW-0732">Signal</keyword>
<dbReference type="WBParaSite" id="MBELARI_LOCUS5385.2">
    <property type="protein sequence ID" value="MBELARI_LOCUS5385.2"/>
    <property type="gene ID" value="MBELARI_LOCUS5385"/>
</dbReference>
<feature type="chain" id="PRO_5042295248" evidence="2">
    <location>
        <begin position="21"/>
        <end position="270"/>
    </location>
</feature>
<proteinExistence type="predicted"/>
<evidence type="ECO:0000313" key="5">
    <source>
        <dbReference type="WBParaSite" id="MBELARI_LOCUS5385.2"/>
    </source>
</evidence>
<dbReference type="Pfam" id="PF01705">
    <property type="entry name" value="CX"/>
    <property type="match status" value="1"/>
</dbReference>
<evidence type="ECO:0000256" key="1">
    <source>
        <dbReference type="SAM" id="MobiDB-lite"/>
    </source>
</evidence>
<evidence type="ECO:0000313" key="4">
    <source>
        <dbReference type="Proteomes" id="UP000887575"/>
    </source>
</evidence>
<organism evidence="4 5">
    <name type="scientific">Mesorhabditis belari</name>
    <dbReference type="NCBI Taxonomy" id="2138241"/>
    <lineage>
        <taxon>Eukaryota</taxon>
        <taxon>Metazoa</taxon>
        <taxon>Ecdysozoa</taxon>
        <taxon>Nematoda</taxon>
        <taxon>Chromadorea</taxon>
        <taxon>Rhabditida</taxon>
        <taxon>Rhabditina</taxon>
        <taxon>Rhabditomorpha</taxon>
        <taxon>Rhabditoidea</taxon>
        <taxon>Rhabditidae</taxon>
        <taxon>Mesorhabditinae</taxon>
        <taxon>Mesorhabditis</taxon>
    </lineage>
</organism>
<sequence>MKRWWLFLLLCSTLIPPHLCRRGGGGGFGRGSSGSRMGGGLSKSSGRTSGGFGSSGGHSSHSGAGLFSGSSASQNPFARNLGHKNTGGHQTSSGGTGFIGTNNMGRKPQGTGFNRGDRWNAGDHYRGGHRGNFQTSRYTSSGTGSFLRSNQFKNMIVGAAAGYLTYQAGKHIIRSMAAPMMWHSRPYYWGQSYYQPHRGYTQMCRMPIQPNDPQFGNIYLQDQVSRPHELVWGCGAYEVCCGMECCHSGASPQQSPFTIGRLDYIGHRNW</sequence>
<protein>
    <submittedName>
        <fullName evidence="5">CX domain-containing protein</fullName>
    </submittedName>
</protein>
<evidence type="ECO:0000256" key="2">
    <source>
        <dbReference type="SAM" id="SignalP"/>
    </source>
</evidence>